<accession>A0AA40EEM1</accession>
<dbReference type="Proteomes" id="UP001172159">
    <property type="component" value="Unassembled WGS sequence"/>
</dbReference>
<feature type="compositionally biased region" description="Low complexity" evidence="1">
    <location>
        <begin position="2103"/>
        <end position="2112"/>
    </location>
</feature>
<dbReference type="InterPro" id="IPR052159">
    <property type="entry name" value="Competence_DNA_uptake"/>
</dbReference>
<evidence type="ECO:0000313" key="3">
    <source>
        <dbReference type="EMBL" id="KAK0732483.1"/>
    </source>
</evidence>
<dbReference type="InterPro" id="IPR046538">
    <property type="entry name" value="DUF6603"/>
</dbReference>
<comment type="caution">
    <text evidence="3">The sequence shown here is derived from an EMBL/GenBank/DDBJ whole genome shotgun (WGS) entry which is preliminary data.</text>
</comment>
<feature type="compositionally biased region" description="Low complexity" evidence="1">
    <location>
        <begin position="2003"/>
        <end position="2024"/>
    </location>
</feature>
<evidence type="ECO:0000256" key="1">
    <source>
        <dbReference type="SAM" id="MobiDB-lite"/>
    </source>
</evidence>
<feature type="region of interest" description="Disordered" evidence="1">
    <location>
        <begin position="2080"/>
        <end position="2157"/>
    </location>
</feature>
<protein>
    <recommendedName>
        <fullName evidence="2">DUF6603 domain-containing protein</fullName>
    </recommendedName>
</protein>
<gene>
    <name evidence="3" type="ORF">B0T21DRAFT_334666</name>
</gene>
<name>A0AA40EEM1_9PEZI</name>
<evidence type="ECO:0000259" key="2">
    <source>
        <dbReference type="Pfam" id="PF20248"/>
    </source>
</evidence>
<evidence type="ECO:0000313" key="4">
    <source>
        <dbReference type="Proteomes" id="UP001172159"/>
    </source>
</evidence>
<dbReference type="InterPro" id="IPR036866">
    <property type="entry name" value="RibonucZ/Hydroxyglut_hydro"/>
</dbReference>
<sequence>MAGIDYYRVDSFHINVDAGDSAIHILSEPDPKGGKRKVRKAIFIDGGKSEESTWRATISDTIQDIETKFECQGPEKLGKGTTERKMLKFDAFVVTHWDADHYEGLMDYLSNNLAEMKFKNKKKEDIKLWKLQRALYLDGGNPLSILFAPDTTGITSRNKESFEIVKGDNFTQNLTIYGGDNQEDAEHALMLRTTTEDLLGRNLFDTREIGWQLGTNEPKDIKTIKKLLDINAPRLLPPSKNYPIPGMYCVAVNKEVLGQQFKIEITETNASSICIMIIWPSGRVSHYFAGDAHARLEHAITDWANCKVTSMKLSHHGASTSTPLPKMFDVFVPKNLLASAGGGSYGHPRWELMFAMHSWLKKRSDAGRYGTPLFLTQYPSYMVKDSNGKFQTKSRFSTSLLDKSSDPILKAISEWELASNKVRAGNSKPSLDRIHEKYKKWANALKVKLTPALRKQWVLERIESFMKLLTVTPSTATASASNGVGQGQTKTVDVRKLITYVCFISRPELLEGDGEACMLMYDGTVQRYGQHNFTTSTSAPYNLRSRARKNTGNVSNNAMIWWVEDEEDDSIDTFLNPSVDTPEVRDMTLRGQATDASLPHDLKHRRVGSWDMVQDDDWDSDDDDDDDFSGLTSLTSRLRISSGIQTFNPEGSGICCFLPDGERSPTLPPNAAKVVVPKSHVLFPFISSLHHRSFVLEESPSQGVAVAFEEDDGWSSWFGAVHHPGVSKMTMSSSVWPLTVDTSLDFSVKLSPIVGHEITMSTAAATSAFGKQIDSRAVQKMLIDRVTMVFALVPDTPAFDTNLKDVALMLGYNVDKSPALSFLAGILSLKFDNSATARNALWFRPNLEHETTLRLQFKIETGDFNSWLGNTIKGVGISDVYVIARKTAYCHFNAEQDWAVAEGQLTFVMEMSVGRATFDASVEIHSDSITFMLSTPSASSKPGDGPPDVVGDILRWINTQPGLQGIPLEDLLNSADEVINRKKIAPRQVEMTIGLKEDGSLGSIETVSILIEASVTIGKPKDDLKAAAIPLAFLFALGWSRSRGVYLSGSLWCAPPVLDSDVYQKALPDYEPHLVLEPVTLPPGTRLQNLDLRTLMSDGAVKNLPKCIPTEVAHAVMEISEKGISFSGIIRCTETKDVKNHPPGLFLDTVSLSAGYTWAKEAKDVPGRGFRISLGVDLLLFPNATFSEDKDVREQDPARLTGRIKYESEAWTLTAGIDQLRVEHIASFWDVDARSSVMQFLGNFEIEDLSLEYHYDKSEGGDGKQFHIGGTLKIGKVLLLNLDYDHTGTEWLFSATVSDANPQDPITIGKVLEAILGEKPREVPEPILEASLSPKGNKEFFALKCSEKDKKIVFAVSINLGSISLCFTQFRDKTWDKAKPSKRFVKAAISEVSVTVPMLGTLKQPFEQMYYLWVQDNEPIPTGKTEARGITKAEFELLPTDSGTERLFYKANKKEIEDNEAVIGAGSHFFVVGKDASGNDSVILDYHFGKPKASKLSRRMARQRAIMAPGDTDGPEAEKGSKAPMKKALGPLSIDNIGLYYKKGKFGITLDATFLMGPIGLALLGFSIDVPFDKDHNLSKPPKIGDVGFSLEGLIVSFDKPPLTIAGGFMRTKMDNMDVYAGGLILKFDPWMFQAMGVYASVPREGSTNPEDKYTMVFIFCKLNGPLFSVGFADFSGLTAGVGINSDIALPTVEQVVEFPFVKPDGTGKPEDSPITTLKGLMEGIWFRPAEGSFWIAAGVKVTAFQMLAVDAVLVVQFSPNVKLGICAVATADMPSPRSGFRVAHIELGIVCTLDIDSGVFKLEAQLSPKSFVLDPSCHLTGGLALYSWFKDTPNGGTAGDWVLTIGGYHQAFSVPSQYPRPPRLAINWSLGSNLSITGEAYFAVTPKVCMAGGRLHASLTAGPLYAYFDAFLDFLVNFEPFHFKGRASLAVGVRYTMDLWICTVRISAEIGATLTVAGPPFGGNVHVDFWVFGFDIPFGSSAPPPTPLNIHEFYNLVLKTSSSSPSRSLLSTTDDRPSQTTTTKDPAFLITCQSGLEPDDNTNSKKSPNPNEPPKPWYIHAGKFSFLITLRFPTNTAKLSKTHHTLKDKPQPIPIPPPAPTSSPAQCSSAPASPPTQPSPFPKLTPHQSPSVRSDQQAMRSTSTRAGRRKRGRSKQ</sequence>
<dbReference type="PANTHER" id="PTHR30619">
    <property type="entry name" value="DNA INTERNALIZATION/COMPETENCE PROTEIN COMEC/REC2"/>
    <property type="match status" value="1"/>
</dbReference>
<dbReference type="Gene3D" id="3.60.15.10">
    <property type="entry name" value="Ribonuclease Z/Hydroxyacylglutathione hydrolase-like"/>
    <property type="match status" value="1"/>
</dbReference>
<feature type="compositionally biased region" description="Pro residues" evidence="1">
    <location>
        <begin position="2092"/>
        <end position="2102"/>
    </location>
</feature>
<dbReference type="SUPFAM" id="SSF56281">
    <property type="entry name" value="Metallo-hydrolase/oxidoreductase"/>
    <property type="match status" value="1"/>
</dbReference>
<feature type="compositionally biased region" description="Basic residues" evidence="1">
    <location>
        <begin position="2147"/>
        <end position="2157"/>
    </location>
</feature>
<keyword evidence="4" id="KW-1185">Reference proteome</keyword>
<dbReference type="PANTHER" id="PTHR30619:SF1">
    <property type="entry name" value="RECOMBINATION PROTEIN 2"/>
    <property type="match status" value="1"/>
</dbReference>
<feature type="compositionally biased region" description="Polar residues" evidence="1">
    <location>
        <begin position="2127"/>
        <end position="2146"/>
    </location>
</feature>
<feature type="domain" description="DUF6603" evidence="2">
    <location>
        <begin position="1525"/>
        <end position="2021"/>
    </location>
</feature>
<organism evidence="3 4">
    <name type="scientific">Apiosordaria backusii</name>
    <dbReference type="NCBI Taxonomy" id="314023"/>
    <lineage>
        <taxon>Eukaryota</taxon>
        <taxon>Fungi</taxon>
        <taxon>Dikarya</taxon>
        <taxon>Ascomycota</taxon>
        <taxon>Pezizomycotina</taxon>
        <taxon>Sordariomycetes</taxon>
        <taxon>Sordariomycetidae</taxon>
        <taxon>Sordariales</taxon>
        <taxon>Lasiosphaeriaceae</taxon>
        <taxon>Apiosordaria</taxon>
    </lineage>
</organism>
<dbReference type="Pfam" id="PF20248">
    <property type="entry name" value="DUF6603"/>
    <property type="match status" value="1"/>
</dbReference>
<feature type="region of interest" description="Disordered" evidence="1">
    <location>
        <begin position="2003"/>
        <end position="2057"/>
    </location>
</feature>
<dbReference type="EMBL" id="JAUKTV010000008">
    <property type="protein sequence ID" value="KAK0732483.1"/>
    <property type="molecule type" value="Genomic_DNA"/>
</dbReference>
<proteinExistence type="predicted"/>
<reference evidence="3" key="1">
    <citation type="submission" date="2023-06" db="EMBL/GenBank/DDBJ databases">
        <title>Genome-scale phylogeny and comparative genomics of the fungal order Sordariales.</title>
        <authorList>
            <consortium name="Lawrence Berkeley National Laboratory"/>
            <person name="Hensen N."/>
            <person name="Bonometti L."/>
            <person name="Westerberg I."/>
            <person name="Brannstrom I.O."/>
            <person name="Guillou S."/>
            <person name="Cros-Aarteil S."/>
            <person name="Calhoun S."/>
            <person name="Haridas S."/>
            <person name="Kuo A."/>
            <person name="Mondo S."/>
            <person name="Pangilinan J."/>
            <person name="Riley R."/>
            <person name="Labutti K."/>
            <person name="Andreopoulos B."/>
            <person name="Lipzen A."/>
            <person name="Chen C."/>
            <person name="Yanf M."/>
            <person name="Daum C."/>
            <person name="Ng V."/>
            <person name="Clum A."/>
            <person name="Steindorff A."/>
            <person name="Ohm R."/>
            <person name="Martin F."/>
            <person name="Silar P."/>
            <person name="Natvig D."/>
            <person name="Lalanne C."/>
            <person name="Gautier V."/>
            <person name="Ament-Velasquez S.L."/>
            <person name="Kruys A."/>
            <person name="Hutchinson M.I."/>
            <person name="Powell A.J."/>
            <person name="Barry K."/>
            <person name="Miller A.N."/>
            <person name="Grigoriev I.V."/>
            <person name="Debuchy R."/>
            <person name="Gladieux P."/>
            <person name="Thoren M.H."/>
            <person name="Johannesson H."/>
        </authorList>
    </citation>
    <scope>NUCLEOTIDE SEQUENCE</scope>
    <source>
        <strain evidence="3">CBS 540.89</strain>
    </source>
</reference>
<feature type="compositionally biased region" description="Pro residues" evidence="1">
    <location>
        <begin position="2113"/>
        <end position="2124"/>
    </location>
</feature>